<keyword evidence="6" id="KW-1185">Reference proteome</keyword>
<evidence type="ECO:0000313" key="5">
    <source>
        <dbReference type="EMBL" id="KIW06588.1"/>
    </source>
</evidence>
<dbReference type="CDD" id="cd05157">
    <property type="entry name" value="ETNK_euk"/>
    <property type="match status" value="1"/>
</dbReference>
<comment type="pathway">
    <text evidence="1">Phospholipid metabolism; phosphatidylethanolamine biosynthesis; phosphatidylethanolamine from ethanolamine: step 1/3.</text>
</comment>
<evidence type="ECO:0000313" key="6">
    <source>
        <dbReference type="Proteomes" id="UP000053259"/>
    </source>
</evidence>
<feature type="region of interest" description="Disordered" evidence="4">
    <location>
        <begin position="160"/>
        <end position="184"/>
    </location>
</feature>
<proteinExistence type="inferred from homology"/>
<dbReference type="AlphaFoldDB" id="A0A0D2AI98"/>
<name>A0A0D2AI98_9PEZI</name>
<gene>
    <name evidence="5" type="ORF">PV09_02304</name>
</gene>
<dbReference type="Gene3D" id="3.90.1200.10">
    <property type="match status" value="1"/>
</dbReference>
<dbReference type="VEuPathDB" id="FungiDB:PV09_02304"/>
<dbReference type="HOGENOM" id="CLU_012712_1_1_1"/>
<sequence length="416" mass="47102">MAKTLKHIDLYYDSADSHASALALILALRPEWQATKDTIDFVRFKDGITNTLFKAVNRLPGLSESEVDRNAILLRAYGRGTQVLIDRDREAASHSLLAEHNLAPSLLARFNNGLLYEYIEGKVCSPEDLRRPEIYRGVARRIAEWHATLKISAVAQEPEVDVNGTKRTRRPSIDDRSERLTPDKPVPNVWTVMQKWIYALPTDTEEKKKRQVQLQTELEWMLKKLGNTPGLAGHQLVFGHCDLLSGNIIILPNSDLSSQSSKTSSPALSATSVDSPYTPVGFIDYEYATPSPAAFDIANHFAEWGGFDCDFSKMPTRAQRRDFLLTYIHTFNGLLGRDFKQADLDQLFDEVDTFRGAPGFYWGIWALIQATISQIDFDYASYAEVRLGEYWAWKDTLSNGISADAPLRERRWHAEE</sequence>
<dbReference type="OrthoDB" id="10267235at2759"/>
<dbReference type="PANTHER" id="PTHR22603">
    <property type="entry name" value="CHOLINE/ETHANOALAMINE KINASE"/>
    <property type="match status" value="1"/>
</dbReference>
<dbReference type="SUPFAM" id="SSF56112">
    <property type="entry name" value="Protein kinase-like (PK-like)"/>
    <property type="match status" value="1"/>
</dbReference>
<dbReference type="PANTHER" id="PTHR22603:SF66">
    <property type="entry name" value="ETHANOLAMINE KINASE"/>
    <property type="match status" value="1"/>
</dbReference>
<evidence type="ECO:0000256" key="2">
    <source>
        <dbReference type="ARBA" id="ARBA00038211"/>
    </source>
</evidence>
<dbReference type="EMBL" id="KN847534">
    <property type="protein sequence ID" value="KIW06588.1"/>
    <property type="molecule type" value="Genomic_DNA"/>
</dbReference>
<comment type="similarity">
    <text evidence="2">Belongs to the choline/ethanolamine kinase family.</text>
</comment>
<accession>A0A0D2AI98</accession>
<feature type="compositionally biased region" description="Basic and acidic residues" evidence="4">
    <location>
        <begin position="171"/>
        <end position="182"/>
    </location>
</feature>
<dbReference type="GO" id="GO:0006646">
    <property type="term" value="P:phosphatidylethanolamine biosynthetic process"/>
    <property type="evidence" value="ECO:0007669"/>
    <property type="project" value="TreeGrafter"/>
</dbReference>
<dbReference type="EC" id="2.7.1.82" evidence="3"/>
<evidence type="ECO:0000256" key="3">
    <source>
        <dbReference type="ARBA" id="ARBA00038874"/>
    </source>
</evidence>
<dbReference type="GO" id="GO:0004305">
    <property type="term" value="F:ethanolamine kinase activity"/>
    <property type="evidence" value="ECO:0007669"/>
    <property type="project" value="UniProtKB-EC"/>
</dbReference>
<protein>
    <recommendedName>
        <fullName evidence="3">ethanolamine kinase</fullName>
        <ecNumber evidence="3">2.7.1.82</ecNumber>
    </recommendedName>
</protein>
<organism evidence="5 6">
    <name type="scientific">Verruconis gallopava</name>
    <dbReference type="NCBI Taxonomy" id="253628"/>
    <lineage>
        <taxon>Eukaryota</taxon>
        <taxon>Fungi</taxon>
        <taxon>Dikarya</taxon>
        <taxon>Ascomycota</taxon>
        <taxon>Pezizomycotina</taxon>
        <taxon>Dothideomycetes</taxon>
        <taxon>Pleosporomycetidae</taxon>
        <taxon>Venturiales</taxon>
        <taxon>Sympoventuriaceae</taxon>
        <taxon>Verruconis</taxon>
    </lineage>
</organism>
<dbReference type="Pfam" id="PF01633">
    <property type="entry name" value="Choline_kinase"/>
    <property type="match status" value="1"/>
</dbReference>
<dbReference type="GeneID" id="27310277"/>
<evidence type="ECO:0000256" key="4">
    <source>
        <dbReference type="SAM" id="MobiDB-lite"/>
    </source>
</evidence>
<dbReference type="STRING" id="253628.A0A0D2AI98"/>
<dbReference type="InParanoid" id="A0A0D2AI98"/>
<dbReference type="GO" id="GO:0005737">
    <property type="term" value="C:cytoplasm"/>
    <property type="evidence" value="ECO:0007669"/>
    <property type="project" value="TreeGrafter"/>
</dbReference>
<dbReference type="InterPro" id="IPR011009">
    <property type="entry name" value="Kinase-like_dom_sf"/>
</dbReference>
<evidence type="ECO:0000256" key="1">
    <source>
        <dbReference type="ARBA" id="ARBA00037883"/>
    </source>
</evidence>
<dbReference type="Proteomes" id="UP000053259">
    <property type="component" value="Unassembled WGS sequence"/>
</dbReference>
<reference evidence="5 6" key="1">
    <citation type="submission" date="2015-01" db="EMBL/GenBank/DDBJ databases">
        <title>The Genome Sequence of Ochroconis gallopava CBS43764.</title>
        <authorList>
            <consortium name="The Broad Institute Genomics Platform"/>
            <person name="Cuomo C."/>
            <person name="de Hoog S."/>
            <person name="Gorbushina A."/>
            <person name="Stielow B."/>
            <person name="Teixiera M."/>
            <person name="Abouelleil A."/>
            <person name="Chapman S.B."/>
            <person name="Priest M."/>
            <person name="Young S.K."/>
            <person name="Wortman J."/>
            <person name="Nusbaum C."/>
            <person name="Birren B."/>
        </authorList>
    </citation>
    <scope>NUCLEOTIDE SEQUENCE [LARGE SCALE GENOMIC DNA]</scope>
    <source>
        <strain evidence="5 6">CBS 43764</strain>
    </source>
</reference>
<dbReference type="RefSeq" id="XP_016216457.1">
    <property type="nucleotide sequence ID" value="XM_016355321.1"/>
</dbReference>